<dbReference type="Proteomes" id="UP000266644">
    <property type="component" value="Unassembled WGS sequence"/>
</dbReference>
<dbReference type="EMBL" id="QRJE01000008">
    <property type="protein sequence ID" value="RHH14442.1"/>
    <property type="molecule type" value="Genomic_DNA"/>
</dbReference>
<name>A0A396C6U5_BACFG</name>
<evidence type="ECO:0000313" key="2">
    <source>
        <dbReference type="Proteomes" id="UP000266644"/>
    </source>
</evidence>
<reference evidence="1 2" key="1">
    <citation type="submission" date="2018-08" db="EMBL/GenBank/DDBJ databases">
        <title>A genome reference for cultivated species of the human gut microbiota.</title>
        <authorList>
            <person name="Zou Y."/>
            <person name="Xue W."/>
            <person name="Luo G."/>
        </authorList>
    </citation>
    <scope>NUCLEOTIDE SEQUENCE [LARGE SCALE GENOMIC DNA]</scope>
    <source>
        <strain evidence="1 2">AM18-6</strain>
    </source>
</reference>
<organism evidence="1 2">
    <name type="scientific">Bacteroides fragilis</name>
    <dbReference type="NCBI Taxonomy" id="817"/>
    <lineage>
        <taxon>Bacteria</taxon>
        <taxon>Pseudomonadati</taxon>
        <taxon>Bacteroidota</taxon>
        <taxon>Bacteroidia</taxon>
        <taxon>Bacteroidales</taxon>
        <taxon>Bacteroidaceae</taxon>
        <taxon>Bacteroides</taxon>
    </lineage>
</organism>
<comment type="caution">
    <text evidence="1">The sequence shown here is derived from an EMBL/GenBank/DDBJ whole genome shotgun (WGS) entry which is preliminary data.</text>
</comment>
<evidence type="ECO:0000313" key="1">
    <source>
        <dbReference type="EMBL" id="RHH14442.1"/>
    </source>
</evidence>
<dbReference type="AlphaFoldDB" id="A0A396C6U5"/>
<sequence>MKVSYHTYHSFKDKSGKEYSMTSQLYETGVYVIYNNDSSMQGGSTPQKIRKLQDKLRKDEQVGLISSLHFGRKIMVSDDAGYWKEIVDPKTIFVEKGKTYDSKSRITGNTYRFTITDLHVSDERQDCLLTFTSEPECEELSTSKTGDNTFRTNLFSFQQTITSKP</sequence>
<proteinExistence type="predicted"/>
<dbReference type="RefSeq" id="WP_122330090.1">
    <property type="nucleotide sequence ID" value="NZ_JAQDYY010000001.1"/>
</dbReference>
<gene>
    <name evidence="1" type="ORF">DW228_06470</name>
</gene>
<accession>A0A396C6U5</accession>
<protein>
    <submittedName>
        <fullName evidence="1">Uncharacterized protein</fullName>
    </submittedName>
</protein>